<evidence type="ECO:0000313" key="4">
    <source>
        <dbReference type="Proteomes" id="UP001501343"/>
    </source>
</evidence>
<feature type="signal peptide" evidence="1">
    <location>
        <begin position="1"/>
        <end position="30"/>
    </location>
</feature>
<evidence type="ECO:0000259" key="2">
    <source>
        <dbReference type="Pfam" id="PF14344"/>
    </source>
</evidence>
<reference evidence="3 4" key="1">
    <citation type="journal article" date="2019" name="Int. J. Syst. Evol. Microbiol.">
        <title>The Global Catalogue of Microorganisms (GCM) 10K type strain sequencing project: providing services to taxonomists for standard genome sequencing and annotation.</title>
        <authorList>
            <consortium name="The Broad Institute Genomics Platform"/>
            <consortium name="The Broad Institute Genome Sequencing Center for Infectious Disease"/>
            <person name="Wu L."/>
            <person name="Ma J."/>
        </authorList>
    </citation>
    <scope>NUCLEOTIDE SEQUENCE [LARGE SCALE GENOMIC DNA]</scope>
    <source>
        <strain evidence="3 4">JCM 14900</strain>
    </source>
</reference>
<feature type="chain" id="PRO_5045587692" evidence="1">
    <location>
        <begin position="31"/>
        <end position="269"/>
    </location>
</feature>
<dbReference type="Pfam" id="PF14344">
    <property type="entry name" value="DUF4397"/>
    <property type="match status" value="1"/>
</dbReference>
<keyword evidence="4" id="KW-1185">Reference proteome</keyword>
<sequence length="269" mass="27010">MSVTRRIRSAVVIAAIALVAALAAPTAATAAPPVRTAAADMGWLRLGHFSPETKDVDVRVAALSGGSVLFELSGVGYGDVSPYQALPNGSYTVSMVPAGSTDWTKLALSATVKIEGGTATTAAAYGPTKALKVRLYQDDLTAPTAGNARIRVIQASTLTPSVDVRTSTGVSIASKAKAGTATAYAEVPGGDWTLRLTGSGVSDTADVNVAAGTVTSLFVLDTADGGLTIVPVLDSAAAALVPIGGVQTGGGWLASHDADAERAFARIAK</sequence>
<proteinExistence type="predicted"/>
<organism evidence="3 4">
    <name type="scientific">Microbacterium aoyamense</name>
    <dbReference type="NCBI Taxonomy" id="344166"/>
    <lineage>
        <taxon>Bacteria</taxon>
        <taxon>Bacillati</taxon>
        <taxon>Actinomycetota</taxon>
        <taxon>Actinomycetes</taxon>
        <taxon>Micrococcales</taxon>
        <taxon>Microbacteriaceae</taxon>
        <taxon>Microbacterium</taxon>
    </lineage>
</organism>
<gene>
    <name evidence="3" type="ORF">GCM10009775_03420</name>
</gene>
<dbReference type="InterPro" id="IPR025510">
    <property type="entry name" value="DUF4397"/>
</dbReference>
<comment type="caution">
    <text evidence="3">The sequence shown here is derived from an EMBL/GenBank/DDBJ whole genome shotgun (WGS) entry which is preliminary data.</text>
</comment>
<protein>
    <submittedName>
        <fullName evidence="3">DUF4397 domain-containing protein</fullName>
    </submittedName>
</protein>
<name>A0ABN2PA56_9MICO</name>
<evidence type="ECO:0000256" key="1">
    <source>
        <dbReference type="SAM" id="SignalP"/>
    </source>
</evidence>
<dbReference type="RefSeq" id="WP_248149039.1">
    <property type="nucleotide sequence ID" value="NZ_BAAAOF010000001.1"/>
</dbReference>
<evidence type="ECO:0000313" key="3">
    <source>
        <dbReference type="EMBL" id="GAA1914086.1"/>
    </source>
</evidence>
<dbReference type="Proteomes" id="UP001501343">
    <property type="component" value="Unassembled WGS sequence"/>
</dbReference>
<dbReference type="EMBL" id="BAAAOF010000001">
    <property type="protein sequence ID" value="GAA1914086.1"/>
    <property type="molecule type" value="Genomic_DNA"/>
</dbReference>
<keyword evidence="1" id="KW-0732">Signal</keyword>
<accession>A0ABN2PA56</accession>
<feature type="domain" description="DUF4397" evidence="2">
    <location>
        <begin position="43"/>
        <end position="165"/>
    </location>
</feature>